<dbReference type="RefSeq" id="WP_397025872.1">
    <property type="nucleotide sequence ID" value="NZ_JBITMB010000013.1"/>
</dbReference>
<evidence type="ECO:0000313" key="3">
    <source>
        <dbReference type="Proteomes" id="UP001612928"/>
    </source>
</evidence>
<name>A0ABW8AF61_9ACTN</name>
<keyword evidence="1" id="KW-0472">Membrane</keyword>
<keyword evidence="1" id="KW-0812">Transmembrane</keyword>
<dbReference type="EMBL" id="JBITMB010000013">
    <property type="protein sequence ID" value="MFI7445419.1"/>
    <property type="molecule type" value="Genomic_DNA"/>
</dbReference>
<keyword evidence="1" id="KW-1133">Transmembrane helix</keyword>
<proteinExistence type="predicted"/>
<evidence type="ECO:0000313" key="2">
    <source>
        <dbReference type="EMBL" id="MFI7445419.1"/>
    </source>
</evidence>
<accession>A0ABW8AF61</accession>
<gene>
    <name evidence="2" type="ORF">ACIBP5_36090</name>
</gene>
<keyword evidence="3" id="KW-1185">Reference proteome</keyword>
<sequence length="192" mass="20379">MPTDTVATPWRPSRSAALAPPTLASLVTGYATSIPGSNVSLLGASAVFWAIVGLAWLCTLARMLFRPGRLALLRRAWQVWALPPLIVVLTGGLLYLDAPMLARFTLSRPALDAAARTVSQGGPLPGDDEWIGLFPVEGAERIPGGLFFAVEGAGLIGSAGFAYSPDGEPPQVGGEEAYAHLHGPWYTWWQDI</sequence>
<organism evidence="2 3">
    <name type="scientific">Nonomuraea indica</name>
    <dbReference type="NCBI Taxonomy" id="1581193"/>
    <lineage>
        <taxon>Bacteria</taxon>
        <taxon>Bacillati</taxon>
        <taxon>Actinomycetota</taxon>
        <taxon>Actinomycetes</taxon>
        <taxon>Streptosporangiales</taxon>
        <taxon>Streptosporangiaceae</taxon>
        <taxon>Nonomuraea</taxon>
    </lineage>
</organism>
<dbReference type="Proteomes" id="UP001612928">
    <property type="component" value="Unassembled WGS sequence"/>
</dbReference>
<comment type="caution">
    <text evidence="2">The sequence shown here is derived from an EMBL/GenBank/DDBJ whole genome shotgun (WGS) entry which is preliminary data.</text>
</comment>
<reference evidence="2 3" key="1">
    <citation type="submission" date="2024-10" db="EMBL/GenBank/DDBJ databases">
        <title>The Natural Products Discovery Center: Release of the First 8490 Sequenced Strains for Exploring Actinobacteria Biosynthetic Diversity.</title>
        <authorList>
            <person name="Kalkreuter E."/>
            <person name="Kautsar S.A."/>
            <person name="Yang D."/>
            <person name="Bader C.D."/>
            <person name="Teijaro C.N."/>
            <person name="Fluegel L."/>
            <person name="Davis C.M."/>
            <person name="Simpson J.R."/>
            <person name="Lauterbach L."/>
            <person name="Steele A.D."/>
            <person name="Gui C."/>
            <person name="Meng S."/>
            <person name="Li G."/>
            <person name="Viehrig K."/>
            <person name="Ye F."/>
            <person name="Su P."/>
            <person name="Kiefer A.F."/>
            <person name="Nichols A."/>
            <person name="Cepeda A.J."/>
            <person name="Yan W."/>
            <person name="Fan B."/>
            <person name="Jiang Y."/>
            <person name="Adhikari A."/>
            <person name="Zheng C.-J."/>
            <person name="Schuster L."/>
            <person name="Cowan T.M."/>
            <person name="Smanski M.J."/>
            <person name="Chevrette M.G."/>
            <person name="De Carvalho L.P.S."/>
            <person name="Shen B."/>
        </authorList>
    </citation>
    <scope>NUCLEOTIDE SEQUENCE [LARGE SCALE GENOMIC DNA]</scope>
    <source>
        <strain evidence="2 3">NPDC049503</strain>
    </source>
</reference>
<feature type="transmembrane region" description="Helical" evidence="1">
    <location>
        <begin position="77"/>
        <end position="96"/>
    </location>
</feature>
<protein>
    <submittedName>
        <fullName evidence="2">Uncharacterized protein</fullName>
    </submittedName>
</protein>
<evidence type="ECO:0000256" key="1">
    <source>
        <dbReference type="SAM" id="Phobius"/>
    </source>
</evidence>
<feature type="transmembrane region" description="Helical" evidence="1">
    <location>
        <begin position="41"/>
        <end position="65"/>
    </location>
</feature>